<feature type="region of interest" description="Disordered" evidence="1">
    <location>
        <begin position="81"/>
        <end position="102"/>
    </location>
</feature>
<keyword evidence="3" id="KW-1185">Reference proteome</keyword>
<evidence type="ECO:0000256" key="1">
    <source>
        <dbReference type="SAM" id="MobiDB-lite"/>
    </source>
</evidence>
<name>A0AAD6CUK8_9EURO</name>
<evidence type="ECO:0000313" key="2">
    <source>
        <dbReference type="EMBL" id="KAJ5540500.1"/>
    </source>
</evidence>
<accession>A0AAD6CUK8</accession>
<proteinExistence type="predicted"/>
<gene>
    <name evidence="2" type="ORF">N7494_005576</name>
</gene>
<organism evidence="2 3">
    <name type="scientific">Penicillium frequentans</name>
    <dbReference type="NCBI Taxonomy" id="3151616"/>
    <lineage>
        <taxon>Eukaryota</taxon>
        <taxon>Fungi</taxon>
        <taxon>Dikarya</taxon>
        <taxon>Ascomycota</taxon>
        <taxon>Pezizomycotina</taxon>
        <taxon>Eurotiomycetes</taxon>
        <taxon>Eurotiomycetidae</taxon>
        <taxon>Eurotiales</taxon>
        <taxon>Aspergillaceae</taxon>
        <taxon>Penicillium</taxon>
    </lineage>
</organism>
<evidence type="ECO:0000313" key="3">
    <source>
        <dbReference type="Proteomes" id="UP001220324"/>
    </source>
</evidence>
<protein>
    <submittedName>
        <fullName evidence="2">Uncharacterized protein</fullName>
    </submittedName>
</protein>
<dbReference type="Proteomes" id="UP001220324">
    <property type="component" value="Unassembled WGS sequence"/>
</dbReference>
<dbReference type="EMBL" id="JAQIZZ010000005">
    <property type="protein sequence ID" value="KAJ5540500.1"/>
    <property type="molecule type" value="Genomic_DNA"/>
</dbReference>
<sequence length="102" mass="11517">MTTRHDAVAGGHTSNAQQLLDRARKEQADLQLVLAKNQYVIDQMQCVLDQARDMLDRTQRMLNQKTQEVNALVDAVKDEQDETPVFAGPHAAPLWPTSPHRE</sequence>
<reference evidence="2 3" key="1">
    <citation type="journal article" date="2023" name="IMA Fungus">
        <title>Comparative genomic study of the Penicillium genus elucidates a diverse pangenome and 15 lateral gene transfer events.</title>
        <authorList>
            <person name="Petersen C."/>
            <person name="Sorensen T."/>
            <person name="Nielsen M.R."/>
            <person name="Sondergaard T.E."/>
            <person name="Sorensen J.L."/>
            <person name="Fitzpatrick D.A."/>
            <person name="Frisvad J.C."/>
            <person name="Nielsen K.L."/>
        </authorList>
    </citation>
    <scope>NUCLEOTIDE SEQUENCE [LARGE SCALE GENOMIC DNA]</scope>
    <source>
        <strain evidence="2 3">IBT 35679</strain>
    </source>
</reference>
<feature type="region of interest" description="Disordered" evidence="1">
    <location>
        <begin position="1"/>
        <end position="20"/>
    </location>
</feature>
<comment type="caution">
    <text evidence="2">The sequence shown here is derived from an EMBL/GenBank/DDBJ whole genome shotgun (WGS) entry which is preliminary data.</text>
</comment>
<dbReference type="AlphaFoldDB" id="A0AAD6CUK8"/>